<dbReference type="AlphaFoldDB" id="A0A1L8SUL6"/>
<name>A0A1L8SUL6_9ENTE</name>
<dbReference type="Gene3D" id="3.90.1200.10">
    <property type="match status" value="1"/>
</dbReference>
<dbReference type="GO" id="GO:0016301">
    <property type="term" value="F:kinase activity"/>
    <property type="evidence" value="ECO:0007669"/>
    <property type="project" value="UniProtKB-UniRule"/>
</dbReference>
<dbReference type="PANTHER" id="PTHR12149">
    <property type="entry name" value="FRUCTOSAMINE 3 KINASE-RELATED PROTEIN"/>
    <property type="match status" value="1"/>
</dbReference>
<dbReference type="InterPro" id="IPR011009">
    <property type="entry name" value="Kinase-like_dom_sf"/>
</dbReference>
<evidence type="ECO:0000313" key="3">
    <source>
        <dbReference type="Proteomes" id="UP000183700"/>
    </source>
</evidence>
<keyword evidence="1" id="KW-0418">Kinase</keyword>
<dbReference type="PIRSF" id="PIRSF006221">
    <property type="entry name" value="Ketosamine-3-kinase"/>
    <property type="match status" value="1"/>
</dbReference>
<evidence type="ECO:0000256" key="1">
    <source>
        <dbReference type="PIRNR" id="PIRNR006221"/>
    </source>
</evidence>
<dbReference type="Gene3D" id="3.30.200.20">
    <property type="entry name" value="Phosphorylase Kinase, domain 1"/>
    <property type="match status" value="1"/>
</dbReference>
<dbReference type="Pfam" id="PF03881">
    <property type="entry name" value="Fructosamin_kin"/>
    <property type="match status" value="1"/>
</dbReference>
<accession>A0A1L8SUL6</accession>
<dbReference type="RefSeq" id="WP_071862343.1">
    <property type="nucleotide sequence ID" value="NZ_JBHLVS010000001.1"/>
</dbReference>
<keyword evidence="1" id="KW-0808">Transferase</keyword>
<comment type="caution">
    <text evidence="2">The sequence shown here is derived from an EMBL/GenBank/DDBJ whole genome shotgun (WGS) entry which is preliminary data.</text>
</comment>
<sequence>METLLKYLKLQEKAVPIAGGDINQAFRVTDGQQDYFLKYHPQMTADFFQAEVDGLAELAKVVRVPQVHENGSFEDAAYLLMEWIEPGEGDQKDLAKDLGRIHHVKADQFGYAADNFMGLLPQRNTLLDNWWDFYFTNRLEVQIQLANDRNRWTKRREENYQRFKKWVYQQWGDMTVEPTLLHGDFWSGNTFFDTKGQPIFVDPAVSYGHREMDIAMSQLFGGFRQEFIDAYQETFPMRAGWQDRILIYQLYYLLVHLNIFGESYGDAVDRVLALGQV</sequence>
<organism evidence="2 3">
    <name type="scientific">Enterococcus devriesei</name>
    <dbReference type="NCBI Taxonomy" id="319970"/>
    <lineage>
        <taxon>Bacteria</taxon>
        <taxon>Bacillati</taxon>
        <taxon>Bacillota</taxon>
        <taxon>Bacilli</taxon>
        <taxon>Lactobacillales</taxon>
        <taxon>Enterococcaceae</taxon>
        <taxon>Enterococcus</taxon>
    </lineage>
</organism>
<dbReference type="STRING" id="319970.RV00_GL002551"/>
<proteinExistence type="inferred from homology"/>
<dbReference type="SUPFAM" id="SSF56112">
    <property type="entry name" value="Protein kinase-like (PK-like)"/>
    <property type="match status" value="1"/>
</dbReference>
<dbReference type="Proteomes" id="UP000183700">
    <property type="component" value="Unassembled WGS sequence"/>
</dbReference>
<dbReference type="PANTHER" id="PTHR12149:SF8">
    <property type="entry name" value="PROTEIN-RIBULOSAMINE 3-KINASE"/>
    <property type="match status" value="1"/>
</dbReference>
<evidence type="ECO:0000313" key="2">
    <source>
        <dbReference type="EMBL" id="OJG35797.1"/>
    </source>
</evidence>
<dbReference type="InterPro" id="IPR016477">
    <property type="entry name" value="Fructo-/Ketosamine-3-kinase"/>
</dbReference>
<protein>
    <recommendedName>
        <fullName evidence="4">Fructosamine kinase</fullName>
    </recommendedName>
</protein>
<reference evidence="2 3" key="1">
    <citation type="submission" date="2014-12" db="EMBL/GenBank/DDBJ databases">
        <title>Draft genome sequences of 29 type strains of Enterococci.</title>
        <authorList>
            <person name="Zhong Z."/>
            <person name="Sun Z."/>
            <person name="Liu W."/>
            <person name="Zhang W."/>
            <person name="Zhang H."/>
        </authorList>
    </citation>
    <scope>NUCLEOTIDE SEQUENCE [LARGE SCALE GENOMIC DNA]</scope>
    <source>
        <strain evidence="2 3">DSM 22802</strain>
    </source>
</reference>
<keyword evidence="3" id="KW-1185">Reference proteome</keyword>
<evidence type="ECO:0008006" key="4">
    <source>
        <dbReference type="Google" id="ProtNLM"/>
    </source>
</evidence>
<dbReference type="OrthoDB" id="5291879at2"/>
<comment type="similarity">
    <text evidence="1">Belongs to the fructosamine kinase family.</text>
</comment>
<gene>
    <name evidence="2" type="ORF">RV00_GL002551</name>
</gene>
<dbReference type="EMBL" id="JXKM01000005">
    <property type="protein sequence ID" value="OJG35797.1"/>
    <property type="molecule type" value="Genomic_DNA"/>
</dbReference>